<feature type="domain" description="R13L1/DRL21-like LRR repeat region" evidence="1">
    <location>
        <begin position="30"/>
        <end position="67"/>
    </location>
</feature>
<proteinExistence type="predicted"/>
<reference evidence="2 3" key="1">
    <citation type="journal article" date="2019" name="Genome Biol. Evol.">
        <title>Insights into the evolution of the New World diploid cottons (Gossypium, subgenus Houzingenia) based on genome sequencing.</title>
        <authorList>
            <person name="Grover C.E."/>
            <person name="Arick M.A. 2nd"/>
            <person name="Thrash A."/>
            <person name="Conover J.L."/>
            <person name="Sanders W.S."/>
            <person name="Peterson D.G."/>
            <person name="Frelichowski J.E."/>
            <person name="Scheffler J.A."/>
            <person name="Scheffler B.E."/>
            <person name="Wendel J.F."/>
        </authorList>
    </citation>
    <scope>NUCLEOTIDE SEQUENCE [LARGE SCALE GENOMIC DNA]</scope>
    <source>
        <strain evidence="2">27</strain>
        <tissue evidence="2">Leaf</tissue>
    </source>
</reference>
<protein>
    <recommendedName>
        <fullName evidence="1">R13L1/DRL21-like LRR repeat region domain-containing protein</fullName>
    </recommendedName>
</protein>
<evidence type="ECO:0000313" key="2">
    <source>
        <dbReference type="EMBL" id="MBA0619478.1"/>
    </source>
</evidence>
<name>A0A7J8S030_GOSDV</name>
<organism evidence="2 3">
    <name type="scientific">Gossypium davidsonii</name>
    <name type="common">Davidson's cotton</name>
    <name type="synonym">Gossypium klotzschianum subsp. davidsonii</name>
    <dbReference type="NCBI Taxonomy" id="34287"/>
    <lineage>
        <taxon>Eukaryota</taxon>
        <taxon>Viridiplantae</taxon>
        <taxon>Streptophyta</taxon>
        <taxon>Embryophyta</taxon>
        <taxon>Tracheophyta</taxon>
        <taxon>Spermatophyta</taxon>
        <taxon>Magnoliopsida</taxon>
        <taxon>eudicotyledons</taxon>
        <taxon>Gunneridae</taxon>
        <taxon>Pentapetalae</taxon>
        <taxon>rosids</taxon>
        <taxon>malvids</taxon>
        <taxon>Malvales</taxon>
        <taxon>Malvaceae</taxon>
        <taxon>Malvoideae</taxon>
        <taxon>Gossypium</taxon>
    </lineage>
</organism>
<evidence type="ECO:0000259" key="1">
    <source>
        <dbReference type="Pfam" id="PF25019"/>
    </source>
</evidence>
<dbReference type="Gene3D" id="3.80.10.10">
    <property type="entry name" value="Ribonuclease Inhibitor"/>
    <property type="match status" value="1"/>
</dbReference>
<dbReference type="Proteomes" id="UP000593561">
    <property type="component" value="Unassembled WGS sequence"/>
</dbReference>
<dbReference type="EMBL" id="JABFAC010000007">
    <property type="protein sequence ID" value="MBA0619478.1"/>
    <property type="molecule type" value="Genomic_DNA"/>
</dbReference>
<comment type="caution">
    <text evidence="2">The sequence shown here is derived from an EMBL/GenBank/DDBJ whole genome shotgun (WGS) entry which is preliminary data.</text>
</comment>
<dbReference type="InterPro" id="IPR056789">
    <property type="entry name" value="LRR_R13L1-DRL21"/>
</dbReference>
<gene>
    <name evidence="2" type="ORF">Godav_028642</name>
</gene>
<dbReference type="AlphaFoldDB" id="A0A7J8S030"/>
<sequence>MRRRGLIDWYCIGVKSLRRIQGIKKMKNGADSSFKNMVSLGLHNCKNCKSLPSIARLSFLKDLSICGLDEVHKIGVELFGANQSNAFASLETLYFCDLPNWEEYL</sequence>
<dbReference type="InterPro" id="IPR032675">
    <property type="entry name" value="LRR_dom_sf"/>
</dbReference>
<keyword evidence="3" id="KW-1185">Reference proteome</keyword>
<accession>A0A7J8S030</accession>
<evidence type="ECO:0000313" key="3">
    <source>
        <dbReference type="Proteomes" id="UP000593561"/>
    </source>
</evidence>
<dbReference type="Pfam" id="PF25019">
    <property type="entry name" value="LRR_R13L1-DRL21"/>
    <property type="match status" value="1"/>
</dbReference>